<proteinExistence type="predicted"/>
<protein>
    <submittedName>
        <fullName evidence="1">Uncharacterized protein</fullName>
    </submittedName>
</protein>
<organism evidence="1 2">
    <name type="scientific">Myriangium duriaei CBS 260.36</name>
    <dbReference type="NCBI Taxonomy" id="1168546"/>
    <lineage>
        <taxon>Eukaryota</taxon>
        <taxon>Fungi</taxon>
        <taxon>Dikarya</taxon>
        <taxon>Ascomycota</taxon>
        <taxon>Pezizomycotina</taxon>
        <taxon>Dothideomycetes</taxon>
        <taxon>Dothideomycetidae</taxon>
        <taxon>Myriangiales</taxon>
        <taxon>Myriangiaceae</taxon>
        <taxon>Myriangium</taxon>
    </lineage>
</organism>
<evidence type="ECO:0000313" key="1">
    <source>
        <dbReference type="EMBL" id="KAF2155901.1"/>
    </source>
</evidence>
<keyword evidence="2" id="KW-1185">Reference proteome</keyword>
<gene>
    <name evidence="1" type="ORF">K461DRAFT_274951</name>
</gene>
<comment type="caution">
    <text evidence="1">The sequence shown here is derived from an EMBL/GenBank/DDBJ whole genome shotgun (WGS) entry which is preliminary data.</text>
</comment>
<accession>A0A9P4J709</accession>
<evidence type="ECO:0000313" key="2">
    <source>
        <dbReference type="Proteomes" id="UP000799439"/>
    </source>
</evidence>
<name>A0A9P4J709_9PEZI</name>
<dbReference type="Proteomes" id="UP000799439">
    <property type="component" value="Unassembled WGS sequence"/>
</dbReference>
<reference evidence="1" key="1">
    <citation type="journal article" date="2020" name="Stud. Mycol.">
        <title>101 Dothideomycetes genomes: a test case for predicting lifestyles and emergence of pathogens.</title>
        <authorList>
            <person name="Haridas S."/>
            <person name="Albert R."/>
            <person name="Binder M."/>
            <person name="Bloem J."/>
            <person name="Labutti K."/>
            <person name="Salamov A."/>
            <person name="Andreopoulos B."/>
            <person name="Baker S."/>
            <person name="Barry K."/>
            <person name="Bills G."/>
            <person name="Bluhm B."/>
            <person name="Cannon C."/>
            <person name="Castanera R."/>
            <person name="Culley D."/>
            <person name="Daum C."/>
            <person name="Ezra D."/>
            <person name="Gonzalez J."/>
            <person name="Henrissat B."/>
            <person name="Kuo A."/>
            <person name="Liang C."/>
            <person name="Lipzen A."/>
            <person name="Lutzoni F."/>
            <person name="Magnuson J."/>
            <person name="Mondo S."/>
            <person name="Nolan M."/>
            <person name="Ohm R."/>
            <person name="Pangilinan J."/>
            <person name="Park H.-J."/>
            <person name="Ramirez L."/>
            <person name="Alfaro M."/>
            <person name="Sun H."/>
            <person name="Tritt A."/>
            <person name="Yoshinaga Y."/>
            <person name="Zwiers L.-H."/>
            <person name="Turgeon B."/>
            <person name="Goodwin S."/>
            <person name="Spatafora J."/>
            <person name="Crous P."/>
            <person name="Grigoriev I."/>
        </authorList>
    </citation>
    <scope>NUCLEOTIDE SEQUENCE</scope>
    <source>
        <strain evidence="1">CBS 260.36</strain>
    </source>
</reference>
<dbReference type="EMBL" id="ML996082">
    <property type="protein sequence ID" value="KAF2155901.1"/>
    <property type="molecule type" value="Genomic_DNA"/>
</dbReference>
<sequence>MTCSNVPLRLLACALSRMFAHSIIKPLWLLIKPPLEVYHHSHICIEAPVIAQMSIVFEGRDPEPKAESPEKGRSSAQLIAISRGCVSNIRTGNKCL</sequence>
<dbReference type="AlphaFoldDB" id="A0A9P4J709"/>